<dbReference type="InterPro" id="IPR007863">
    <property type="entry name" value="Peptidase_M16_C"/>
</dbReference>
<feature type="domain" description="Peptidase M16 N-terminal" evidence="14">
    <location>
        <begin position="78"/>
        <end position="227"/>
    </location>
</feature>
<reference evidence="16" key="2">
    <citation type="submission" date="2015-06" db="UniProtKB">
        <authorList>
            <consortium name="EnsemblMetazoa"/>
        </authorList>
    </citation>
    <scope>IDENTIFICATION</scope>
</reference>
<evidence type="ECO:0000256" key="13">
    <source>
        <dbReference type="RuleBase" id="RU004447"/>
    </source>
</evidence>
<evidence type="ECO:0000256" key="2">
    <source>
        <dbReference type="ARBA" id="ARBA00004273"/>
    </source>
</evidence>
<dbReference type="InterPro" id="IPR050361">
    <property type="entry name" value="MPP/UQCRC_Complex"/>
</dbReference>
<name>T1JXC5_TETUR</name>
<gene>
    <name evidence="16" type="primary">107371790</name>
</gene>
<evidence type="ECO:0000256" key="11">
    <source>
        <dbReference type="ARBA" id="ARBA00030006"/>
    </source>
</evidence>
<dbReference type="PROSITE" id="PS00143">
    <property type="entry name" value="INSULINASE"/>
    <property type="match status" value="1"/>
</dbReference>
<dbReference type="SUPFAM" id="SSF63411">
    <property type="entry name" value="LuxS/MPP-like metallohydrolase"/>
    <property type="match status" value="2"/>
</dbReference>
<dbReference type="PANTHER" id="PTHR11851:SF49">
    <property type="entry name" value="MITOCHONDRIAL-PROCESSING PEPTIDASE SUBUNIT ALPHA"/>
    <property type="match status" value="1"/>
</dbReference>
<dbReference type="Proteomes" id="UP000015104">
    <property type="component" value="Unassembled WGS sequence"/>
</dbReference>
<evidence type="ECO:0000256" key="5">
    <source>
        <dbReference type="ARBA" id="ARBA00011587"/>
    </source>
</evidence>
<dbReference type="GO" id="GO:0005759">
    <property type="term" value="C:mitochondrial matrix"/>
    <property type="evidence" value="ECO:0007669"/>
    <property type="project" value="UniProtKB-SubCell"/>
</dbReference>
<evidence type="ECO:0000256" key="9">
    <source>
        <dbReference type="ARBA" id="ARBA00023128"/>
    </source>
</evidence>
<dbReference type="FunFam" id="3.30.830.10:FF:000014">
    <property type="entry name" value="Mitochondrial-processing peptidase alpha subunit, mitochondrial"/>
    <property type="match status" value="1"/>
</dbReference>
<dbReference type="AlphaFoldDB" id="T1JXC5"/>
<dbReference type="eggNOG" id="KOG2067">
    <property type="taxonomic scope" value="Eukaryota"/>
</dbReference>
<evidence type="ECO:0000256" key="6">
    <source>
        <dbReference type="ARBA" id="ARBA00016741"/>
    </source>
</evidence>
<dbReference type="GO" id="GO:0004222">
    <property type="term" value="F:metalloendopeptidase activity"/>
    <property type="evidence" value="ECO:0007669"/>
    <property type="project" value="InterPro"/>
</dbReference>
<dbReference type="EMBL" id="CAEY01000824">
    <property type="status" value="NOT_ANNOTATED_CDS"/>
    <property type="molecule type" value="Genomic_DNA"/>
</dbReference>
<dbReference type="STRING" id="32264.T1JXC5"/>
<evidence type="ECO:0000256" key="3">
    <source>
        <dbReference type="ARBA" id="ARBA00004305"/>
    </source>
</evidence>
<dbReference type="FunFam" id="3.30.830.10:FF:000010">
    <property type="entry name" value="Mitochondrial-processing peptidase alpha subunit, mitochondrial"/>
    <property type="match status" value="1"/>
</dbReference>
<keyword evidence="17" id="KW-1185">Reference proteome</keyword>
<dbReference type="Pfam" id="PF00675">
    <property type="entry name" value="Peptidase_M16"/>
    <property type="match status" value="1"/>
</dbReference>
<dbReference type="GO" id="GO:0005743">
    <property type="term" value="C:mitochondrial inner membrane"/>
    <property type="evidence" value="ECO:0007669"/>
    <property type="project" value="UniProtKB-SubCell"/>
</dbReference>
<dbReference type="GO" id="GO:0006627">
    <property type="term" value="P:protein processing involved in protein targeting to mitochondrion"/>
    <property type="evidence" value="ECO:0007669"/>
    <property type="project" value="TreeGrafter"/>
</dbReference>
<evidence type="ECO:0000259" key="15">
    <source>
        <dbReference type="Pfam" id="PF05193"/>
    </source>
</evidence>
<dbReference type="OrthoDB" id="277191at2759"/>
<dbReference type="Gene3D" id="3.30.830.10">
    <property type="entry name" value="Metalloenzyme, LuxS/M16 peptidase-like"/>
    <property type="match status" value="2"/>
</dbReference>
<dbReference type="GO" id="GO:0046872">
    <property type="term" value="F:metal ion binding"/>
    <property type="evidence" value="ECO:0007669"/>
    <property type="project" value="InterPro"/>
</dbReference>
<organism evidence="16 17">
    <name type="scientific">Tetranychus urticae</name>
    <name type="common">Two-spotted spider mite</name>
    <dbReference type="NCBI Taxonomy" id="32264"/>
    <lineage>
        <taxon>Eukaryota</taxon>
        <taxon>Metazoa</taxon>
        <taxon>Ecdysozoa</taxon>
        <taxon>Arthropoda</taxon>
        <taxon>Chelicerata</taxon>
        <taxon>Arachnida</taxon>
        <taxon>Acari</taxon>
        <taxon>Acariformes</taxon>
        <taxon>Trombidiformes</taxon>
        <taxon>Prostigmata</taxon>
        <taxon>Eleutherengona</taxon>
        <taxon>Raphignathae</taxon>
        <taxon>Tetranychoidea</taxon>
        <taxon>Tetranychidae</taxon>
        <taxon>Tetranychus</taxon>
    </lineage>
</organism>
<dbReference type="EnsemblMetazoa" id="tetur02g11450.1">
    <property type="protein sequence ID" value="tetur02g11450.1"/>
    <property type="gene ID" value="tetur02g11450"/>
</dbReference>
<accession>T1JXC5</accession>
<dbReference type="PANTHER" id="PTHR11851">
    <property type="entry name" value="METALLOPROTEASE"/>
    <property type="match status" value="1"/>
</dbReference>
<evidence type="ECO:0000256" key="1">
    <source>
        <dbReference type="ARBA" id="ARBA00002123"/>
    </source>
</evidence>
<comment type="function">
    <text evidence="1">Substrate recognition and binding subunit of the essential mitochondrial processing protease (MPP), which cleaves the mitochondrial sequence off newly imported precursors proteins.</text>
</comment>
<evidence type="ECO:0000259" key="14">
    <source>
        <dbReference type="Pfam" id="PF00675"/>
    </source>
</evidence>
<protein>
    <recommendedName>
        <fullName evidence="6">Mitochondrial-processing peptidase subunit alpha</fullName>
    </recommendedName>
    <alternativeName>
        <fullName evidence="11">Alpha-MPP</fullName>
    </alternativeName>
    <alternativeName>
        <fullName evidence="12">Inactive zinc metalloprotease alpha</fullName>
    </alternativeName>
</protein>
<evidence type="ECO:0000256" key="7">
    <source>
        <dbReference type="ARBA" id="ARBA00022792"/>
    </source>
</evidence>
<evidence type="ECO:0000313" key="17">
    <source>
        <dbReference type="Proteomes" id="UP000015104"/>
    </source>
</evidence>
<proteinExistence type="inferred from homology"/>
<dbReference type="KEGG" id="tut:107371790"/>
<dbReference type="InterPro" id="IPR011765">
    <property type="entry name" value="Pept_M16_N"/>
</dbReference>
<comment type="subunit">
    <text evidence="5">Heterodimer of PMPCA (alpha) and PMPCB (beta) subunits, forming the mitochondrial processing protease (MPP) in which PMPCA is involved in substrate recognition and binding and PMPCB is the catalytic subunit.</text>
</comment>
<comment type="subcellular location">
    <subcellularLocation>
        <location evidence="2">Mitochondrion inner membrane</location>
    </subcellularLocation>
    <subcellularLocation>
        <location evidence="3">Mitochondrion matrix</location>
    </subcellularLocation>
</comment>
<dbReference type="OMA" id="LKYHHSP"/>
<dbReference type="HOGENOM" id="CLU_009902_5_2_1"/>
<comment type="similarity">
    <text evidence="4 13">Belongs to the peptidase M16 family.</text>
</comment>
<evidence type="ECO:0000256" key="8">
    <source>
        <dbReference type="ARBA" id="ARBA00022946"/>
    </source>
</evidence>
<keyword evidence="7" id="KW-0999">Mitochondrion inner membrane</keyword>
<keyword evidence="8" id="KW-0809">Transit peptide</keyword>
<keyword evidence="10" id="KW-0472">Membrane</keyword>
<sequence>MTKLLQRGCLFFQKYPYFRQPIRFKNSVSSDSSASENSGTLNKLKLSEPIPDFPKIIYPPARDEANETKVTTLENGLRVASQPRFGQFCTVGVIINSGSRYESNIHSGVSHFLEKLSFQSTASYGSREAIWRDLEKHGGICDCQGSRDTLIYAASIDSRGLDAALKIISEAVYSPNILDNELEAARQTIQFELQDHAMRPDQEQTLLELIHKAAFDANTLGLPRLCPPENLDKITKDVLMSYIKTYHTPDRIVLAGVGVDHDKFVDLAHKYFVDTKPVWETDEHIIQLKKIELDQSMAQYTGGLATLNRDLSTVNQGFADLPELAHIVLGFESCSHQLMEDFIPICVLNMMMGGGGSFSAGGPGKGMYTRLYTNVLNRHHWMFNATAYNHAYSDAGVFCIHASSHPSQLRELVNVIVNESIGMTSRISPTELKRAKTQLQSMLLMNLEARPVVFEDIARQVLANGHRRPPHFFIDAINNVTEDDIFRVADRMLKSKVSLAALGNLKLLPSIKDVESALINKDSGLFKRFSVFS</sequence>
<keyword evidence="9" id="KW-0496">Mitochondrion</keyword>
<evidence type="ECO:0000256" key="12">
    <source>
        <dbReference type="ARBA" id="ARBA00032315"/>
    </source>
</evidence>
<feature type="domain" description="Peptidase M16 C-terminal" evidence="15">
    <location>
        <begin position="233"/>
        <end position="439"/>
    </location>
</feature>
<evidence type="ECO:0000256" key="10">
    <source>
        <dbReference type="ARBA" id="ARBA00023136"/>
    </source>
</evidence>
<reference evidence="17" key="1">
    <citation type="submission" date="2011-08" db="EMBL/GenBank/DDBJ databases">
        <authorList>
            <person name="Rombauts S."/>
        </authorList>
    </citation>
    <scope>NUCLEOTIDE SEQUENCE</scope>
    <source>
        <strain evidence="17">London</strain>
    </source>
</reference>
<evidence type="ECO:0000256" key="4">
    <source>
        <dbReference type="ARBA" id="ARBA00007261"/>
    </source>
</evidence>
<dbReference type="Pfam" id="PF05193">
    <property type="entry name" value="Peptidase_M16_C"/>
    <property type="match status" value="1"/>
</dbReference>
<dbReference type="InterPro" id="IPR001431">
    <property type="entry name" value="Pept_M16_Zn_BS"/>
</dbReference>
<evidence type="ECO:0000313" key="16">
    <source>
        <dbReference type="EnsemblMetazoa" id="tetur02g11450.1"/>
    </source>
</evidence>
<dbReference type="InterPro" id="IPR011249">
    <property type="entry name" value="Metalloenz_LuxS/M16"/>
</dbReference>